<reference evidence="3 4" key="1">
    <citation type="journal article" date="2006" name="Nature">
        <title>Global trends of whole-genome duplications revealed by the ciliate Paramecium tetraurelia.</title>
        <authorList>
            <consortium name="Genoscope"/>
            <person name="Aury J.-M."/>
            <person name="Jaillon O."/>
            <person name="Duret L."/>
            <person name="Noel B."/>
            <person name="Jubin C."/>
            <person name="Porcel B.M."/>
            <person name="Segurens B."/>
            <person name="Daubin V."/>
            <person name="Anthouard V."/>
            <person name="Aiach N."/>
            <person name="Arnaiz O."/>
            <person name="Billaut A."/>
            <person name="Beisson J."/>
            <person name="Blanc I."/>
            <person name="Bouhouche K."/>
            <person name="Camara F."/>
            <person name="Duharcourt S."/>
            <person name="Guigo R."/>
            <person name="Gogendeau D."/>
            <person name="Katinka M."/>
            <person name="Keller A.-M."/>
            <person name="Kissmehl R."/>
            <person name="Klotz C."/>
            <person name="Koll F."/>
            <person name="Le Moue A."/>
            <person name="Lepere C."/>
            <person name="Malinsky S."/>
            <person name="Nowacki M."/>
            <person name="Nowak J.K."/>
            <person name="Plattner H."/>
            <person name="Poulain J."/>
            <person name="Ruiz F."/>
            <person name="Serrano V."/>
            <person name="Zagulski M."/>
            <person name="Dessen P."/>
            <person name="Betermier M."/>
            <person name="Weissenbach J."/>
            <person name="Scarpelli C."/>
            <person name="Schachter V."/>
            <person name="Sperling L."/>
            <person name="Meyer E."/>
            <person name="Cohen J."/>
            <person name="Wincker P."/>
        </authorList>
    </citation>
    <scope>NUCLEOTIDE SEQUENCE [LARGE SCALE GENOMIC DNA]</scope>
    <source>
        <strain evidence="3 4">Stock d4-2</strain>
    </source>
</reference>
<dbReference type="HOGENOM" id="CLU_431795_0_0_1"/>
<protein>
    <submittedName>
        <fullName evidence="3">Uncharacterized protein</fullName>
    </submittedName>
</protein>
<dbReference type="GeneID" id="5025267"/>
<dbReference type="KEGG" id="ptm:GSPATT00008564001"/>
<evidence type="ECO:0000313" key="4">
    <source>
        <dbReference type="Proteomes" id="UP000000600"/>
    </source>
</evidence>
<keyword evidence="1" id="KW-0175">Coiled coil</keyword>
<organism evidence="3 4">
    <name type="scientific">Paramecium tetraurelia</name>
    <dbReference type="NCBI Taxonomy" id="5888"/>
    <lineage>
        <taxon>Eukaryota</taxon>
        <taxon>Sar</taxon>
        <taxon>Alveolata</taxon>
        <taxon>Ciliophora</taxon>
        <taxon>Intramacronucleata</taxon>
        <taxon>Oligohymenophorea</taxon>
        <taxon>Peniculida</taxon>
        <taxon>Parameciidae</taxon>
        <taxon>Paramecium</taxon>
    </lineage>
</organism>
<keyword evidence="4" id="KW-1185">Reference proteome</keyword>
<name>A0CMR8_PARTE</name>
<dbReference type="Proteomes" id="UP000000600">
    <property type="component" value="Unassembled WGS sequence"/>
</dbReference>
<accession>A0CMR8</accession>
<dbReference type="EMBL" id="CT868108">
    <property type="protein sequence ID" value="CAK72085.1"/>
    <property type="molecule type" value="Genomic_DNA"/>
</dbReference>
<evidence type="ECO:0000256" key="1">
    <source>
        <dbReference type="SAM" id="Coils"/>
    </source>
</evidence>
<dbReference type="OMA" id="NQEESIC"/>
<feature type="region of interest" description="Disordered" evidence="2">
    <location>
        <begin position="545"/>
        <end position="568"/>
    </location>
</feature>
<evidence type="ECO:0000256" key="2">
    <source>
        <dbReference type="SAM" id="MobiDB-lite"/>
    </source>
</evidence>
<gene>
    <name evidence="3" type="ORF">GSPATT00008564001</name>
</gene>
<evidence type="ECO:0000313" key="3">
    <source>
        <dbReference type="EMBL" id="CAK72085.1"/>
    </source>
</evidence>
<feature type="coiled-coil region" evidence="1">
    <location>
        <begin position="207"/>
        <end position="255"/>
    </location>
</feature>
<proteinExistence type="predicted"/>
<dbReference type="RefSeq" id="XP_001439482.1">
    <property type="nucleotide sequence ID" value="XM_001439445.1"/>
</dbReference>
<sequence length="647" mass="75490">MRKPIGLTLDFLDIQQSQKEQTPKVQQIDTFEEFCSQIPENQQQQELNFSKQSQSFHSQQIKTNNQEESICSEFKQSIINQEKENSQIQYIVFEEFHPQSTIISGQSESIRNSEKQLQEKNTDLIKEPPAPSNKNNTKFSFPQKGTGFTGLKKQLQIAIPEADHTNTSSYEQTMIKQQLKQNQMNNAADMELKQQIFTLQRDKEQIKNQYKLEIIDLNAKIQELQQKLDIEQANSLQLKQENEKLQLKIQSFEHQYSINIDKNQSEQFSISYQNKLTDNEKIQYLVEKLNQKSAINAKLQYEIFKLQNNIELLQTKQIVQSYNINQISDYEQISDSHSPPQFASNPPLNNYKNRESNKASVLMQQKQALLNLSANQAQLDQKKEINLQLNIFELYRSNMISPQAKTCKASTTIHKNLTTHQTKNTQFKEDTLQHLRKMHTKNSTSVGELNTFKQDLTNCSNILQKIMRKDSTQSPDKPIQATQKFKEALNSKLQNVPDKHKSYASLLFSLGDFNKPRIQDAYIRQNSPHINEDIQFKSRQIFAYQPHQNSRKQSETIKSEESHKMSTEQPKYYDKYEYSNYQRKDILQLMRDIKSQKLGSKIIITYYQYLPKSITKRIIQSMKSSIIYVSIRGLISEGLSARSNNCD</sequence>
<dbReference type="OrthoDB" id="297939at2759"/>
<dbReference type="AlphaFoldDB" id="A0CMR8"/>
<dbReference type="InParanoid" id="A0CMR8"/>
<feature type="compositionally biased region" description="Basic and acidic residues" evidence="2">
    <location>
        <begin position="552"/>
        <end position="568"/>
    </location>
</feature>